<evidence type="ECO:0000313" key="4">
    <source>
        <dbReference type="Proteomes" id="UP000019918"/>
    </source>
</evidence>
<comment type="caution">
    <text evidence="3">The sequence shown here is derived from an EMBL/GenBank/DDBJ whole genome shotgun (WGS) entry which is preliminary data.</text>
</comment>
<keyword evidence="4" id="KW-1185">Reference proteome</keyword>
<dbReference type="STRING" id="69222.BG55_13685"/>
<dbReference type="InterPro" id="IPR038770">
    <property type="entry name" value="Na+/solute_symporter_sf"/>
</dbReference>
<dbReference type="EMBL" id="JFHN01000053">
    <property type="protein sequence ID" value="EXU74789.1"/>
    <property type="molecule type" value="Genomic_DNA"/>
</dbReference>
<feature type="transmembrane region" description="Helical" evidence="2">
    <location>
        <begin position="203"/>
        <end position="223"/>
    </location>
</feature>
<dbReference type="Proteomes" id="UP000019918">
    <property type="component" value="Unassembled WGS sequence"/>
</dbReference>
<feature type="transmembrane region" description="Helical" evidence="2">
    <location>
        <begin position="134"/>
        <end position="153"/>
    </location>
</feature>
<keyword evidence="2" id="KW-1133">Transmembrane helix</keyword>
<dbReference type="FunFam" id="1.20.1530.20:FF:000005">
    <property type="entry name" value="Transporter, bile acid/Na+ symporter family"/>
    <property type="match status" value="1"/>
</dbReference>
<reference evidence="3 4" key="1">
    <citation type="submission" date="2014-02" db="EMBL/GenBank/DDBJ databases">
        <title>Draft genome of Erwinia mallotivora strain BT-MARDI, a papaya dieback pathogen.</title>
        <authorList>
            <person name="Redzuan R."/>
            <person name="Abu Bakar N."/>
            <person name="Badrun R."/>
            <person name="Mohd Raih M.F."/>
            <person name="Rozano L."/>
            <person name="Mat Amin N."/>
        </authorList>
    </citation>
    <scope>NUCLEOTIDE SEQUENCE [LARGE SCALE GENOMIC DNA]</scope>
    <source>
        <strain evidence="3 4">BT-MARDI</strain>
    </source>
</reference>
<dbReference type="Gene3D" id="1.20.1530.20">
    <property type="match status" value="1"/>
</dbReference>
<dbReference type="AlphaFoldDB" id="A0A014M9N9"/>
<feature type="transmembrane region" description="Helical" evidence="2">
    <location>
        <begin position="37"/>
        <end position="54"/>
    </location>
</feature>
<dbReference type="RefSeq" id="WP_034938248.1">
    <property type="nucleotide sequence ID" value="NZ_JFHN01000053.1"/>
</dbReference>
<dbReference type="Pfam" id="PF13593">
    <property type="entry name" value="SBF_like"/>
    <property type="match status" value="1"/>
</dbReference>
<accession>A0A014M9N9</accession>
<dbReference type="OrthoDB" id="9792271at2"/>
<evidence type="ECO:0008006" key="5">
    <source>
        <dbReference type="Google" id="ProtNLM"/>
    </source>
</evidence>
<protein>
    <recommendedName>
        <fullName evidence="5">Bile acid:sodium symporter</fullName>
    </recommendedName>
</protein>
<organism evidence="3 4">
    <name type="scientific">Erwinia mallotivora</name>
    <dbReference type="NCBI Taxonomy" id="69222"/>
    <lineage>
        <taxon>Bacteria</taxon>
        <taxon>Pseudomonadati</taxon>
        <taxon>Pseudomonadota</taxon>
        <taxon>Gammaproteobacteria</taxon>
        <taxon>Enterobacterales</taxon>
        <taxon>Erwiniaceae</taxon>
        <taxon>Erwinia</taxon>
    </lineage>
</organism>
<keyword evidence="2" id="KW-0472">Membrane</keyword>
<proteinExistence type="predicted"/>
<feature type="transmembrane region" description="Helical" evidence="2">
    <location>
        <begin position="100"/>
        <end position="122"/>
    </location>
</feature>
<dbReference type="PIRSF" id="PIRSF026166">
    <property type="entry name" value="UCP026166"/>
    <property type="match status" value="1"/>
</dbReference>
<dbReference type="PANTHER" id="PTHR18640">
    <property type="entry name" value="SOLUTE CARRIER FAMILY 10 MEMBER 7"/>
    <property type="match status" value="1"/>
</dbReference>
<sequence>MRLFRLDPLMVKLIVTVLLASFLPARGHFVDFFEWLTTAAIALLFFMHGAKLSREKIIAGGSHWRLHLWVMFSTFVLFPMLGLLFVWWHPLPVSTEIYTGFLYLCILPATVQSAIALTSLAGGNVAAAVCSASASSLLGVFISPLLVGLVMNVHNDAAGGNLEQIGKIMLQLLLPFVLGHISRRWIANWVEKHRGLIGKTDQASILLVVYSAFSEAVVNGIWHRVGVSTLLYILAGSLGLLAVVLVINLLAARLFGFNRPDEITILFCGSKKSLANGVPMANILFPSAAVGIIVLPLMIFHQVQLMVCSMLAQRYKKAGEKLAEKQQEKNNAPVETPRQMKQAD</sequence>
<dbReference type="PATRIC" id="fig|69222.5.peg.2808"/>
<feature type="transmembrane region" description="Helical" evidence="2">
    <location>
        <begin position="66"/>
        <end position="88"/>
    </location>
</feature>
<dbReference type="PANTHER" id="PTHR18640:SF5">
    <property type="entry name" value="SODIUM_BILE ACID COTRANSPORTER 7"/>
    <property type="match status" value="1"/>
</dbReference>
<name>A0A014M9N9_9GAMM</name>
<gene>
    <name evidence="3" type="ORF">BG55_13685</name>
</gene>
<feature type="transmembrane region" description="Helical" evidence="2">
    <location>
        <begin position="229"/>
        <end position="251"/>
    </location>
</feature>
<keyword evidence="2" id="KW-0812">Transmembrane</keyword>
<evidence type="ECO:0000256" key="1">
    <source>
        <dbReference type="SAM" id="MobiDB-lite"/>
    </source>
</evidence>
<evidence type="ECO:0000313" key="3">
    <source>
        <dbReference type="EMBL" id="EXU74789.1"/>
    </source>
</evidence>
<feature type="region of interest" description="Disordered" evidence="1">
    <location>
        <begin position="322"/>
        <end position="344"/>
    </location>
</feature>
<feature type="transmembrane region" description="Helical" evidence="2">
    <location>
        <begin position="280"/>
        <end position="300"/>
    </location>
</feature>
<dbReference type="GO" id="GO:0005886">
    <property type="term" value="C:plasma membrane"/>
    <property type="evidence" value="ECO:0007669"/>
    <property type="project" value="TreeGrafter"/>
</dbReference>
<evidence type="ECO:0000256" key="2">
    <source>
        <dbReference type="SAM" id="Phobius"/>
    </source>
</evidence>
<dbReference type="InterPro" id="IPR016833">
    <property type="entry name" value="Put_Na-Bile_cotransptr"/>
</dbReference>